<protein>
    <submittedName>
        <fullName evidence="1">Uncharacterized protein</fullName>
    </submittedName>
</protein>
<proteinExistence type="predicted"/>
<evidence type="ECO:0000313" key="2">
    <source>
        <dbReference type="Proteomes" id="UP000659344"/>
    </source>
</evidence>
<keyword evidence="2" id="KW-1185">Reference proteome</keyword>
<dbReference type="EMBL" id="BMFT01000001">
    <property type="protein sequence ID" value="GGH09499.1"/>
    <property type="molecule type" value="Genomic_DNA"/>
</dbReference>
<evidence type="ECO:0000313" key="1">
    <source>
        <dbReference type="EMBL" id="GGH09499.1"/>
    </source>
</evidence>
<organism evidence="1 2">
    <name type="scientific">Paenibacillus segetis</name>
    <dbReference type="NCBI Taxonomy" id="1325360"/>
    <lineage>
        <taxon>Bacteria</taxon>
        <taxon>Bacillati</taxon>
        <taxon>Bacillota</taxon>
        <taxon>Bacilli</taxon>
        <taxon>Bacillales</taxon>
        <taxon>Paenibacillaceae</taxon>
        <taxon>Paenibacillus</taxon>
    </lineage>
</organism>
<dbReference type="Proteomes" id="UP000659344">
    <property type="component" value="Unassembled WGS sequence"/>
</dbReference>
<name>A0ABQ1Y196_9BACL</name>
<sequence length="61" mass="7352">MESYWKGQFSYFFSVWNNGICVSENDKTDFRSVTIRKSVTGHFYVDYMLNNSSNYKLKRVY</sequence>
<comment type="caution">
    <text evidence="1">The sequence shown here is derived from an EMBL/GenBank/DDBJ whole genome shotgun (WGS) entry which is preliminary data.</text>
</comment>
<reference evidence="2" key="1">
    <citation type="journal article" date="2019" name="Int. J. Syst. Evol. Microbiol.">
        <title>The Global Catalogue of Microorganisms (GCM) 10K type strain sequencing project: providing services to taxonomists for standard genome sequencing and annotation.</title>
        <authorList>
            <consortium name="The Broad Institute Genomics Platform"/>
            <consortium name="The Broad Institute Genome Sequencing Center for Infectious Disease"/>
            <person name="Wu L."/>
            <person name="Ma J."/>
        </authorList>
    </citation>
    <scope>NUCLEOTIDE SEQUENCE [LARGE SCALE GENOMIC DNA]</scope>
    <source>
        <strain evidence="2">CGMCC 1.12769</strain>
    </source>
</reference>
<gene>
    <name evidence="1" type="ORF">GCM10008013_00600</name>
</gene>
<accession>A0ABQ1Y196</accession>